<organism evidence="4 5">
    <name type="scientific">Candidatus Scatenecus faecavium</name>
    <dbReference type="NCBI Taxonomy" id="2840915"/>
    <lineage>
        <taxon>Bacteria</taxon>
        <taxon>Candidatus Scatenecus</taxon>
    </lineage>
</organism>
<keyword evidence="2" id="KW-0808">Transferase</keyword>
<keyword evidence="1" id="KW-0328">Glycosyltransferase</keyword>
<keyword evidence="3" id="KW-0479">Metal-binding</keyword>
<dbReference type="Gene3D" id="3.90.550.10">
    <property type="entry name" value="Spore Coat Polysaccharide Biosynthesis Protein SpsA, Chain A"/>
    <property type="match status" value="1"/>
</dbReference>
<reference evidence="4" key="1">
    <citation type="submission" date="2020-10" db="EMBL/GenBank/DDBJ databases">
        <authorList>
            <person name="Gilroy R."/>
        </authorList>
    </citation>
    <scope>NUCLEOTIDE SEQUENCE</scope>
    <source>
        <strain evidence="4">CHK152-2994</strain>
    </source>
</reference>
<dbReference type="PANTHER" id="PTHR13778:SF47">
    <property type="entry name" value="LIPOPOLYSACCHARIDE 1,3-GALACTOSYLTRANSFERASE"/>
    <property type="match status" value="1"/>
</dbReference>
<dbReference type="InterPro" id="IPR029044">
    <property type="entry name" value="Nucleotide-diphossugar_trans"/>
</dbReference>
<evidence type="ECO:0000313" key="5">
    <source>
        <dbReference type="Proteomes" id="UP000824139"/>
    </source>
</evidence>
<evidence type="ECO:0000256" key="3">
    <source>
        <dbReference type="ARBA" id="ARBA00022723"/>
    </source>
</evidence>
<proteinExistence type="predicted"/>
<dbReference type="GO" id="GO:0046872">
    <property type="term" value="F:metal ion binding"/>
    <property type="evidence" value="ECO:0007669"/>
    <property type="project" value="UniProtKB-KW"/>
</dbReference>
<name>A0A9D1K2Z3_9BACT</name>
<dbReference type="SUPFAM" id="SSF53448">
    <property type="entry name" value="Nucleotide-diphospho-sugar transferases"/>
    <property type="match status" value="1"/>
</dbReference>
<sequence length="356" mass="42559">MKLHIAYTVSDEFTHFLSVSMASILKNSNLADEFIFYILGSDITPENKRKIESLKSIKNFDIEWITVHDKDFKDIKAGVNMASNYRIRISSLKPDLDKILFLDADMIITSSLAELYSLDLKNNYIAAVVDPGVKLQYEYTIKHKEKFPDRRFNTGLMLINLEKWRLDNIEQKLLEGMKWYSKYYYMWPDQNVMNMVFKDYILELPAKYNCCPLLAQRGYYQQEGLEEEALQNPIVIHFCGTPKPWECFDIRTCKEFNTFQNKVSINHNLLWDDIFWTYAKLTPYYEAFIAKYIDYRLKETQISAEMVKNIVNYKQNKFKYWQYKLLCNFVFGKTRDKYFEKKKLYKEKLNCAKEFI</sequence>
<evidence type="ECO:0000313" key="4">
    <source>
        <dbReference type="EMBL" id="HIS82375.1"/>
    </source>
</evidence>
<dbReference type="GO" id="GO:0016757">
    <property type="term" value="F:glycosyltransferase activity"/>
    <property type="evidence" value="ECO:0007669"/>
    <property type="project" value="UniProtKB-KW"/>
</dbReference>
<dbReference type="PANTHER" id="PTHR13778">
    <property type="entry name" value="GLYCOSYLTRANSFERASE 8 DOMAIN-CONTAINING PROTEIN"/>
    <property type="match status" value="1"/>
</dbReference>
<protein>
    <submittedName>
        <fullName evidence="4">Glycosyltransferase family 8 protein</fullName>
    </submittedName>
</protein>
<dbReference type="CDD" id="cd04194">
    <property type="entry name" value="GT8_A4GalT_like"/>
    <property type="match status" value="1"/>
</dbReference>
<dbReference type="EMBL" id="DVJO01000046">
    <property type="protein sequence ID" value="HIS82375.1"/>
    <property type="molecule type" value="Genomic_DNA"/>
</dbReference>
<dbReference type="Pfam" id="PF01501">
    <property type="entry name" value="Glyco_transf_8"/>
    <property type="match status" value="1"/>
</dbReference>
<accession>A0A9D1K2Z3</accession>
<gene>
    <name evidence="4" type="ORF">IAD41_02050</name>
</gene>
<dbReference type="InterPro" id="IPR050748">
    <property type="entry name" value="Glycosyltrans_8_dom-fam"/>
</dbReference>
<evidence type="ECO:0000256" key="2">
    <source>
        <dbReference type="ARBA" id="ARBA00022679"/>
    </source>
</evidence>
<comment type="caution">
    <text evidence="4">The sequence shown here is derived from an EMBL/GenBank/DDBJ whole genome shotgun (WGS) entry which is preliminary data.</text>
</comment>
<dbReference type="InterPro" id="IPR002495">
    <property type="entry name" value="Glyco_trans_8"/>
</dbReference>
<reference evidence="4" key="2">
    <citation type="journal article" date="2021" name="PeerJ">
        <title>Extensive microbial diversity within the chicken gut microbiome revealed by metagenomics and culture.</title>
        <authorList>
            <person name="Gilroy R."/>
            <person name="Ravi A."/>
            <person name="Getino M."/>
            <person name="Pursley I."/>
            <person name="Horton D.L."/>
            <person name="Alikhan N.F."/>
            <person name="Baker D."/>
            <person name="Gharbi K."/>
            <person name="Hall N."/>
            <person name="Watson M."/>
            <person name="Adriaenssens E.M."/>
            <person name="Foster-Nyarko E."/>
            <person name="Jarju S."/>
            <person name="Secka A."/>
            <person name="Antonio M."/>
            <person name="Oren A."/>
            <person name="Chaudhuri R.R."/>
            <person name="La Ragione R."/>
            <person name="Hildebrand F."/>
            <person name="Pallen M.J."/>
        </authorList>
    </citation>
    <scope>NUCLEOTIDE SEQUENCE</scope>
    <source>
        <strain evidence="4">CHK152-2994</strain>
    </source>
</reference>
<dbReference type="AlphaFoldDB" id="A0A9D1K2Z3"/>
<dbReference type="Proteomes" id="UP000824139">
    <property type="component" value="Unassembled WGS sequence"/>
</dbReference>
<evidence type="ECO:0000256" key="1">
    <source>
        <dbReference type="ARBA" id="ARBA00022676"/>
    </source>
</evidence>